<keyword evidence="12" id="KW-1185">Reference proteome</keyword>
<dbReference type="PROSITE" id="PS50089">
    <property type="entry name" value="ZF_RING_2"/>
    <property type="match status" value="1"/>
</dbReference>
<keyword evidence="2 9" id="KW-0812">Transmembrane</keyword>
<keyword evidence="7 9" id="KW-0472">Membrane</keyword>
<evidence type="ECO:0000256" key="3">
    <source>
        <dbReference type="ARBA" id="ARBA00022723"/>
    </source>
</evidence>
<evidence type="ECO:0000256" key="2">
    <source>
        <dbReference type="ARBA" id="ARBA00022692"/>
    </source>
</evidence>
<dbReference type="OrthoDB" id="304171at2759"/>
<dbReference type="SMART" id="SM00184">
    <property type="entry name" value="RING"/>
    <property type="match status" value="1"/>
</dbReference>
<dbReference type="PANTHER" id="PTHR46539">
    <property type="entry name" value="E3 UBIQUITIN-PROTEIN LIGASE ATL42"/>
    <property type="match status" value="1"/>
</dbReference>
<keyword evidence="4 8" id="KW-0863">Zinc-finger</keyword>
<evidence type="ECO:0000313" key="11">
    <source>
        <dbReference type="EMBL" id="CAD8057807.1"/>
    </source>
</evidence>
<comment type="caution">
    <text evidence="11">The sequence shown here is derived from an EMBL/GenBank/DDBJ whole genome shotgun (WGS) entry which is preliminary data.</text>
</comment>
<dbReference type="Proteomes" id="UP000692954">
    <property type="component" value="Unassembled WGS sequence"/>
</dbReference>
<gene>
    <name evidence="11" type="ORF">PSON_ATCC_30995.1.T0110402</name>
</gene>
<evidence type="ECO:0000256" key="8">
    <source>
        <dbReference type="PROSITE-ProRule" id="PRU00175"/>
    </source>
</evidence>
<dbReference type="GO" id="GO:0016020">
    <property type="term" value="C:membrane"/>
    <property type="evidence" value="ECO:0007669"/>
    <property type="project" value="UniProtKB-SubCell"/>
</dbReference>
<reference evidence="11" key="1">
    <citation type="submission" date="2021-01" db="EMBL/GenBank/DDBJ databases">
        <authorList>
            <consortium name="Genoscope - CEA"/>
            <person name="William W."/>
        </authorList>
    </citation>
    <scope>NUCLEOTIDE SEQUENCE</scope>
</reference>
<dbReference type="GO" id="GO:0008270">
    <property type="term" value="F:zinc ion binding"/>
    <property type="evidence" value="ECO:0007669"/>
    <property type="project" value="UniProtKB-KW"/>
</dbReference>
<evidence type="ECO:0000313" key="12">
    <source>
        <dbReference type="Proteomes" id="UP000692954"/>
    </source>
</evidence>
<protein>
    <recommendedName>
        <fullName evidence="10">RING-type domain-containing protein</fullName>
    </recommendedName>
</protein>
<feature type="domain" description="RING-type" evidence="10">
    <location>
        <begin position="321"/>
        <end position="362"/>
    </location>
</feature>
<evidence type="ECO:0000256" key="7">
    <source>
        <dbReference type="ARBA" id="ARBA00023136"/>
    </source>
</evidence>
<dbReference type="AlphaFoldDB" id="A0A8S1KSB7"/>
<evidence type="ECO:0000256" key="9">
    <source>
        <dbReference type="SAM" id="Phobius"/>
    </source>
</evidence>
<keyword evidence="6 9" id="KW-1133">Transmembrane helix</keyword>
<evidence type="ECO:0000256" key="1">
    <source>
        <dbReference type="ARBA" id="ARBA00004370"/>
    </source>
</evidence>
<name>A0A8S1KSB7_9CILI</name>
<dbReference type="InterPro" id="IPR001841">
    <property type="entry name" value="Znf_RING"/>
</dbReference>
<evidence type="ECO:0000259" key="10">
    <source>
        <dbReference type="PROSITE" id="PS50089"/>
    </source>
</evidence>
<keyword evidence="3" id="KW-0479">Metal-binding</keyword>
<dbReference type="PANTHER" id="PTHR46539:SF1">
    <property type="entry name" value="E3 UBIQUITIN-PROTEIN LIGASE ATL42"/>
    <property type="match status" value="1"/>
</dbReference>
<comment type="subcellular location">
    <subcellularLocation>
        <location evidence="1">Membrane</location>
    </subcellularLocation>
</comment>
<proteinExistence type="predicted"/>
<sequence>MLILLIIPFVKSELIIFNNTYITEINNLNYTLNHTSLYLIKLQILEFPKDQRFSLQLVVECKQNGTNQTVIDLDAFYQKFEVQNIYVKQTTEIAINVLYQKICNYLIEDIRQFKYSLYITDQPQQKVQCRFPYYSTNCSEQLVLEQIPKTKITVGKMTWFYFYYTIEQDDEYQLLIENGQSDVGISLVPFNISHFTKLPSFNSYFNLIPQEYIYQVKLKGQASESKAVIIIGLYNFNQTSEADINLFLQEIFDTDDNFPIWGIIAIIGVVVFSILIIICLIIQFRKQLKVLSIDTQEIVIEMLDKYMPSQKVSAEMLNDFCCICLLNYEQNDNVRETPCDHTFHDKCIMEWFRKNKNCPCCRLKFTEEEFQKLMIQKQTDVTPQNKKKFNSNFIQRVSNFNIIHRASLQQIRNLEDSNSQLNNQFQEIPQQNFVQPFNIIDQIDQN</sequence>
<accession>A0A8S1KSB7</accession>
<keyword evidence="5" id="KW-0862">Zinc</keyword>
<evidence type="ECO:0000256" key="4">
    <source>
        <dbReference type="ARBA" id="ARBA00022771"/>
    </source>
</evidence>
<dbReference type="EMBL" id="CAJJDN010000011">
    <property type="protein sequence ID" value="CAD8057807.1"/>
    <property type="molecule type" value="Genomic_DNA"/>
</dbReference>
<feature type="transmembrane region" description="Helical" evidence="9">
    <location>
        <begin position="258"/>
        <end position="282"/>
    </location>
</feature>
<evidence type="ECO:0000256" key="5">
    <source>
        <dbReference type="ARBA" id="ARBA00022833"/>
    </source>
</evidence>
<organism evidence="11 12">
    <name type="scientific">Paramecium sonneborni</name>
    <dbReference type="NCBI Taxonomy" id="65129"/>
    <lineage>
        <taxon>Eukaryota</taxon>
        <taxon>Sar</taxon>
        <taxon>Alveolata</taxon>
        <taxon>Ciliophora</taxon>
        <taxon>Intramacronucleata</taxon>
        <taxon>Oligohymenophorea</taxon>
        <taxon>Peniculida</taxon>
        <taxon>Parameciidae</taxon>
        <taxon>Paramecium</taxon>
    </lineage>
</organism>
<evidence type="ECO:0000256" key="6">
    <source>
        <dbReference type="ARBA" id="ARBA00022989"/>
    </source>
</evidence>
<dbReference type="Pfam" id="PF13639">
    <property type="entry name" value="zf-RING_2"/>
    <property type="match status" value="1"/>
</dbReference>